<dbReference type="HOGENOM" id="CLU_167443_1_0_9"/>
<organism evidence="2 3">
    <name type="scientific">Clostridium scatologenes</name>
    <dbReference type="NCBI Taxonomy" id="1548"/>
    <lineage>
        <taxon>Bacteria</taxon>
        <taxon>Bacillati</taxon>
        <taxon>Bacillota</taxon>
        <taxon>Clostridia</taxon>
        <taxon>Eubacteriales</taxon>
        <taxon>Clostridiaceae</taxon>
        <taxon>Clostridium</taxon>
    </lineage>
</organism>
<accession>A0A0E3JRJ9</accession>
<dbReference type="Proteomes" id="UP000033115">
    <property type="component" value="Chromosome"/>
</dbReference>
<dbReference type="InterPro" id="IPR021778">
    <property type="entry name" value="Se/S_carrier-like"/>
</dbReference>
<gene>
    <name evidence="2" type="ORF">CSCA_4629</name>
</gene>
<name>A0A0E3JRJ9_CLOSL</name>
<evidence type="ECO:0000259" key="1">
    <source>
        <dbReference type="Pfam" id="PF11823"/>
    </source>
</evidence>
<dbReference type="EMBL" id="CP009933">
    <property type="protein sequence ID" value="AKA71754.1"/>
    <property type="molecule type" value="Genomic_DNA"/>
</dbReference>
<reference evidence="2 3" key="1">
    <citation type="journal article" date="2015" name="J. Biotechnol.">
        <title>Complete genome sequence of a malodorant-producing acetogen, Clostridium scatologenes ATCC 25775(T).</title>
        <authorList>
            <person name="Zhu Z."/>
            <person name="Guo T."/>
            <person name="Zheng H."/>
            <person name="Song T."/>
            <person name="Ouyang P."/>
            <person name="Xie J."/>
        </authorList>
    </citation>
    <scope>NUCLEOTIDE SEQUENCE [LARGE SCALE GENOMIC DNA]</scope>
    <source>
        <strain evidence="2 3">ATCC 25775</strain>
    </source>
</reference>
<dbReference type="KEGG" id="csq:CSCA_4629"/>
<evidence type="ECO:0000313" key="3">
    <source>
        <dbReference type="Proteomes" id="UP000033115"/>
    </source>
</evidence>
<sequence length="83" mass="9773">MQQIRYYILFPSHTEGMKLEKVLKEEKIKYTIVPTPRQLSTCCGISIMYNKEDEDKIEALINMHNVKILGFHSVDKKVKNPYL</sequence>
<keyword evidence="3" id="KW-1185">Reference proteome</keyword>
<dbReference type="RefSeq" id="WP_029163051.1">
    <property type="nucleotide sequence ID" value="NZ_CP009933.1"/>
</dbReference>
<dbReference type="Pfam" id="PF11823">
    <property type="entry name" value="Se_S_carrier"/>
    <property type="match status" value="1"/>
</dbReference>
<evidence type="ECO:0000313" key="2">
    <source>
        <dbReference type="EMBL" id="AKA71754.1"/>
    </source>
</evidence>
<dbReference type="AlphaFoldDB" id="A0A0E3JRJ9"/>
<dbReference type="STRING" id="1548.CSCA_4629"/>
<proteinExistence type="predicted"/>
<feature type="domain" description="Putative Se/S carrier protein-like" evidence="1">
    <location>
        <begin position="5"/>
        <end position="72"/>
    </location>
</feature>
<protein>
    <recommendedName>
        <fullName evidence="1">Putative Se/S carrier protein-like domain-containing protein</fullName>
    </recommendedName>
</protein>